<dbReference type="VEuPathDB" id="AmoebaDB:NfTy_078490"/>
<organism evidence="2 3">
    <name type="scientific">Naegleria fowleri</name>
    <name type="common">Brain eating amoeba</name>
    <dbReference type="NCBI Taxonomy" id="5763"/>
    <lineage>
        <taxon>Eukaryota</taxon>
        <taxon>Discoba</taxon>
        <taxon>Heterolobosea</taxon>
        <taxon>Tetramitia</taxon>
        <taxon>Eutetramitia</taxon>
        <taxon>Vahlkampfiidae</taxon>
        <taxon>Naegleria</taxon>
    </lineage>
</organism>
<dbReference type="RefSeq" id="XP_044565963.1">
    <property type="nucleotide sequence ID" value="XM_044703624.1"/>
</dbReference>
<dbReference type="VEuPathDB" id="AmoebaDB:NF0098910"/>
<evidence type="ECO:0000256" key="1">
    <source>
        <dbReference type="SAM" id="MobiDB-lite"/>
    </source>
</evidence>
<gene>
    <name evidence="2" type="ORF">FDP41_013038</name>
</gene>
<keyword evidence="3" id="KW-1185">Reference proteome</keyword>
<evidence type="ECO:0000313" key="3">
    <source>
        <dbReference type="Proteomes" id="UP000444721"/>
    </source>
</evidence>
<comment type="caution">
    <text evidence="2">The sequence shown here is derived from an EMBL/GenBank/DDBJ whole genome shotgun (WGS) entry which is preliminary data.</text>
</comment>
<evidence type="ECO:0000313" key="2">
    <source>
        <dbReference type="EMBL" id="KAF0981250.1"/>
    </source>
</evidence>
<dbReference type="AlphaFoldDB" id="A0A6A5C5Y6"/>
<dbReference type="Pfam" id="PF00023">
    <property type="entry name" value="Ank"/>
    <property type="match status" value="1"/>
</dbReference>
<protein>
    <submittedName>
        <fullName evidence="2">Uncharacterized protein</fullName>
    </submittedName>
</protein>
<feature type="region of interest" description="Disordered" evidence="1">
    <location>
        <begin position="144"/>
        <end position="192"/>
    </location>
</feature>
<name>A0A6A5C5Y6_NAEFO</name>
<sequence>METPQISKFNNQKIHNDQLRRQQKMGKFCDKISPVINALAEKREINVVKSNVCVEFRILMKHSNEDSDTVLGKGRFNVLHYACHYGHYEIIKYLLNDLDLKMLLSKDRNEFGETPVDALRNSQVNEQVRKECLKLFEDVLEKDETEKKEEFNEEEEKLSQTFDEKMTMDNNLEPKMENGEETTSCVENEEKELEEQQVVKECSVIRDHNNE</sequence>
<dbReference type="SUPFAM" id="SSF48403">
    <property type="entry name" value="Ankyrin repeat"/>
    <property type="match status" value="1"/>
</dbReference>
<dbReference type="InterPro" id="IPR036770">
    <property type="entry name" value="Ankyrin_rpt-contain_sf"/>
</dbReference>
<dbReference type="Gene3D" id="1.25.40.20">
    <property type="entry name" value="Ankyrin repeat-containing domain"/>
    <property type="match status" value="1"/>
</dbReference>
<dbReference type="VEuPathDB" id="AmoebaDB:FDP41_013038"/>
<dbReference type="GeneID" id="68120253"/>
<reference evidence="2 3" key="1">
    <citation type="journal article" date="2019" name="Sci. Rep.">
        <title>Nanopore sequencing improves the draft genome of the human pathogenic amoeba Naegleria fowleri.</title>
        <authorList>
            <person name="Liechti N."/>
            <person name="Schurch N."/>
            <person name="Bruggmann R."/>
            <person name="Wittwer M."/>
        </authorList>
    </citation>
    <scope>NUCLEOTIDE SEQUENCE [LARGE SCALE GENOMIC DNA]</scope>
    <source>
        <strain evidence="2 3">ATCC 30894</strain>
    </source>
</reference>
<dbReference type="EMBL" id="VFQX01000016">
    <property type="protein sequence ID" value="KAF0981250.1"/>
    <property type="molecule type" value="Genomic_DNA"/>
</dbReference>
<dbReference type="Proteomes" id="UP000444721">
    <property type="component" value="Unassembled WGS sequence"/>
</dbReference>
<feature type="compositionally biased region" description="Basic and acidic residues" evidence="1">
    <location>
        <begin position="162"/>
        <end position="178"/>
    </location>
</feature>
<dbReference type="InterPro" id="IPR002110">
    <property type="entry name" value="Ankyrin_rpt"/>
</dbReference>
<accession>A0A6A5C5Y6</accession>
<proteinExistence type="predicted"/>